<organism evidence="8 9">
    <name type="scientific">Georgfuchsia toluolica</name>
    <dbReference type="NCBI Taxonomy" id="424218"/>
    <lineage>
        <taxon>Bacteria</taxon>
        <taxon>Pseudomonadati</taxon>
        <taxon>Pseudomonadota</taxon>
        <taxon>Betaproteobacteria</taxon>
        <taxon>Nitrosomonadales</taxon>
        <taxon>Sterolibacteriaceae</taxon>
        <taxon>Georgfuchsia</taxon>
    </lineage>
</organism>
<evidence type="ECO:0000256" key="4">
    <source>
        <dbReference type="SAM" id="SignalP"/>
    </source>
</evidence>
<dbReference type="Gene3D" id="2.40.30.170">
    <property type="match status" value="1"/>
</dbReference>
<dbReference type="EMBL" id="CAJQUM010000001">
    <property type="protein sequence ID" value="CAG4884848.1"/>
    <property type="molecule type" value="Genomic_DNA"/>
</dbReference>
<dbReference type="InterPro" id="IPR006143">
    <property type="entry name" value="RND_pump_MFP"/>
</dbReference>
<dbReference type="GO" id="GO:0015562">
    <property type="term" value="F:efflux transmembrane transporter activity"/>
    <property type="evidence" value="ECO:0007669"/>
    <property type="project" value="TreeGrafter"/>
</dbReference>
<dbReference type="Gene3D" id="1.10.287.470">
    <property type="entry name" value="Helix hairpin bin"/>
    <property type="match status" value="1"/>
</dbReference>
<feature type="domain" description="CusB-like beta-barrel" evidence="7">
    <location>
        <begin position="216"/>
        <end position="287"/>
    </location>
</feature>
<keyword evidence="2" id="KW-0175">Coiled coil</keyword>
<feature type="chain" id="PRO_5037563358" evidence="4">
    <location>
        <begin position="23"/>
        <end position="391"/>
    </location>
</feature>
<dbReference type="FunFam" id="2.40.30.170:FF:000010">
    <property type="entry name" value="Efflux RND transporter periplasmic adaptor subunit"/>
    <property type="match status" value="1"/>
</dbReference>
<feature type="coiled-coil region" evidence="2">
    <location>
        <begin position="140"/>
        <end position="167"/>
    </location>
</feature>
<evidence type="ECO:0000256" key="1">
    <source>
        <dbReference type="ARBA" id="ARBA00009477"/>
    </source>
</evidence>
<reference evidence="8" key="1">
    <citation type="submission" date="2021-04" db="EMBL/GenBank/DDBJ databases">
        <authorList>
            <person name="Hornung B."/>
        </authorList>
    </citation>
    <scope>NUCLEOTIDE SEQUENCE</scope>
    <source>
        <strain evidence="8">G5G6</strain>
    </source>
</reference>
<evidence type="ECO:0000259" key="6">
    <source>
        <dbReference type="Pfam" id="PF25917"/>
    </source>
</evidence>
<evidence type="ECO:0000259" key="5">
    <source>
        <dbReference type="Pfam" id="PF25876"/>
    </source>
</evidence>
<evidence type="ECO:0000256" key="2">
    <source>
        <dbReference type="SAM" id="Coils"/>
    </source>
</evidence>
<dbReference type="InterPro" id="IPR058624">
    <property type="entry name" value="MdtA-like_HH"/>
</dbReference>
<protein>
    <submittedName>
        <fullName evidence="8">Macrolide-specific efflux protein MacA</fullName>
    </submittedName>
</protein>
<dbReference type="Gene3D" id="2.40.50.100">
    <property type="match status" value="1"/>
</dbReference>
<evidence type="ECO:0000313" key="9">
    <source>
        <dbReference type="Proteomes" id="UP000742786"/>
    </source>
</evidence>
<dbReference type="Pfam" id="PF25917">
    <property type="entry name" value="BSH_RND"/>
    <property type="match status" value="1"/>
</dbReference>
<comment type="caution">
    <text evidence="8">The sequence shown here is derived from an EMBL/GenBank/DDBJ whole genome shotgun (WGS) entry which is preliminary data.</text>
</comment>
<dbReference type="InterPro" id="IPR058625">
    <property type="entry name" value="MdtA-like_BSH"/>
</dbReference>
<dbReference type="PANTHER" id="PTHR30469:SF33">
    <property type="entry name" value="SLR1207 PROTEIN"/>
    <property type="match status" value="1"/>
</dbReference>
<dbReference type="AlphaFoldDB" id="A0A916NIR4"/>
<sequence>MKFPKKTTMAVAVLLVALVAAAAWWSVSRGNGVEARYKTQAIERGDVIRSVSANGTLNPVILVSVGTQVSGTVKKLHVDFNDHVQKGQVLAELDDILFSSQLGQSEATLRSARATLDLAVANERRMQSLFKQEYASQQDLDSAVQAKKSAQAQVEQYASQVRKDRANLDYSVIRSPVSGVVVDRQIDIGQTVAASFQTPTLFKIAQDLSKMQIDSSFAEADIGAIKVGQPVRFNVDAFPNRSFQGSVKQVRLNPTTQSNVVTYDVVVAVDNPDQTLLPGMTAYVNIMVNQRNDVLTVPNAALRYKPADLKPAKTDPKRNNGSKKKRDASSAVVYVLDAGKPRAINITIGITDNRNTEVLTGELKPGNIVIIGENLPATGNASGNTPRMRMF</sequence>
<accession>A0A916NIR4</accession>
<dbReference type="PANTHER" id="PTHR30469">
    <property type="entry name" value="MULTIDRUG RESISTANCE PROTEIN MDTA"/>
    <property type="match status" value="1"/>
</dbReference>
<name>A0A916NIR4_9PROT</name>
<dbReference type="NCBIfam" id="TIGR01730">
    <property type="entry name" value="RND_mfp"/>
    <property type="match status" value="1"/>
</dbReference>
<evidence type="ECO:0000256" key="3">
    <source>
        <dbReference type="SAM" id="MobiDB-lite"/>
    </source>
</evidence>
<dbReference type="RefSeq" id="WP_220636654.1">
    <property type="nucleotide sequence ID" value="NZ_CAJQUM010000001.1"/>
</dbReference>
<feature type="domain" description="Multidrug resistance protein MdtA-like barrel-sandwich hybrid" evidence="6">
    <location>
        <begin position="63"/>
        <end position="200"/>
    </location>
</feature>
<keyword evidence="9" id="KW-1185">Reference proteome</keyword>
<evidence type="ECO:0000313" key="8">
    <source>
        <dbReference type="EMBL" id="CAG4884848.1"/>
    </source>
</evidence>
<dbReference type="SUPFAM" id="SSF111369">
    <property type="entry name" value="HlyD-like secretion proteins"/>
    <property type="match status" value="1"/>
</dbReference>
<dbReference type="InterPro" id="IPR058792">
    <property type="entry name" value="Beta-barrel_RND_2"/>
</dbReference>
<feature type="region of interest" description="Disordered" evidence="3">
    <location>
        <begin position="307"/>
        <end position="326"/>
    </location>
</feature>
<dbReference type="GO" id="GO:1990281">
    <property type="term" value="C:efflux pump complex"/>
    <property type="evidence" value="ECO:0007669"/>
    <property type="project" value="TreeGrafter"/>
</dbReference>
<feature type="domain" description="Multidrug resistance protein MdtA-like alpha-helical hairpin" evidence="5">
    <location>
        <begin position="102"/>
        <end position="171"/>
    </location>
</feature>
<gene>
    <name evidence="8" type="ORF">GTOL_12731</name>
</gene>
<dbReference type="Pfam" id="PF25876">
    <property type="entry name" value="HH_MFP_RND"/>
    <property type="match status" value="1"/>
</dbReference>
<feature type="signal peptide" evidence="4">
    <location>
        <begin position="1"/>
        <end position="22"/>
    </location>
</feature>
<dbReference type="Pfam" id="PF25954">
    <property type="entry name" value="Beta-barrel_RND_2"/>
    <property type="match status" value="1"/>
</dbReference>
<evidence type="ECO:0000259" key="7">
    <source>
        <dbReference type="Pfam" id="PF25954"/>
    </source>
</evidence>
<dbReference type="Proteomes" id="UP000742786">
    <property type="component" value="Unassembled WGS sequence"/>
</dbReference>
<feature type="compositionally biased region" description="Basic and acidic residues" evidence="3">
    <location>
        <begin position="307"/>
        <end position="318"/>
    </location>
</feature>
<keyword evidence="4" id="KW-0732">Signal</keyword>
<comment type="similarity">
    <text evidence="1">Belongs to the membrane fusion protein (MFP) (TC 8.A.1) family.</text>
</comment>
<proteinExistence type="inferred from homology"/>